<accession>A0AAV3Q0T6</accession>
<protein>
    <submittedName>
        <fullName evidence="1">Uncharacterized protein</fullName>
    </submittedName>
</protein>
<dbReference type="AlphaFoldDB" id="A0AAV3Q0T6"/>
<gene>
    <name evidence="1" type="ORF">LIER_14347</name>
</gene>
<dbReference type="EMBL" id="BAABME010002995">
    <property type="protein sequence ID" value="GAA0156986.1"/>
    <property type="molecule type" value="Genomic_DNA"/>
</dbReference>
<keyword evidence="2" id="KW-1185">Reference proteome</keyword>
<dbReference type="Proteomes" id="UP001454036">
    <property type="component" value="Unassembled WGS sequence"/>
</dbReference>
<evidence type="ECO:0000313" key="2">
    <source>
        <dbReference type="Proteomes" id="UP001454036"/>
    </source>
</evidence>
<comment type="caution">
    <text evidence="1">The sequence shown here is derived from an EMBL/GenBank/DDBJ whole genome shotgun (WGS) entry which is preliminary data.</text>
</comment>
<evidence type="ECO:0000313" key="1">
    <source>
        <dbReference type="EMBL" id="GAA0156986.1"/>
    </source>
</evidence>
<reference evidence="1 2" key="1">
    <citation type="submission" date="2024-01" db="EMBL/GenBank/DDBJ databases">
        <title>The complete chloroplast genome sequence of Lithospermum erythrorhizon: insights into the phylogenetic relationship among Boraginaceae species and the maternal lineages of purple gromwells.</title>
        <authorList>
            <person name="Okada T."/>
            <person name="Watanabe K."/>
        </authorList>
    </citation>
    <scope>NUCLEOTIDE SEQUENCE [LARGE SCALE GENOMIC DNA]</scope>
</reference>
<sequence>MGTEEKESTGKMFQEDSDNKLMVAIESYKRTLVFSAKLADGSKKLRRRVMLMETERERRRHLKMKSTLCPFSIDKDYFAKVIYKISQIMQLSKSEATPSVARVTKSQ</sequence>
<proteinExistence type="predicted"/>
<name>A0AAV3Q0T6_LITER</name>
<organism evidence="1 2">
    <name type="scientific">Lithospermum erythrorhizon</name>
    <name type="common">Purple gromwell</name>
    <name type="synonym">Lithospermum officinale var. erythrorhizon</name>
    <dbReference type="NCBI Taxonomy" id="34254"/>
    <lineage>
        <taxon>Eukaryota</taxon>
        <taxon>Viridiplantae</taxon>
        <taxon>Streptophyta</taxon>
        <taxon>Embryophyta</taxon>
        <taxon>Tracheophyta</taxon>
        <taxon>Spermatophyta</taxon>
        <taxon>Magnoliopsida</taxon>
        <taxon>eudicotyledons</taxon>
        <taxon>Gunneridae</taxon>
        <taxon>Pentapetalae</taxon>
        <taxon>asterids</taxon>
        <taxon>lamiids</taxon>
        <taxon>Boraginales</taxon>
        <taxon>Boraginaceae</taxon>
        <taxon>Boraginoideae</taxon>
        <taxon>Lithospermeae</taxon>
        <taxon>Lithospermum</taxon>
    </lineage>
</organism>